<dbReference type="Proteomes" id="UP000027222">
    <property type="component" value="Unassembled WGS sequence"/>
</dbReference>
<organism evidence="2 3">
    <name type="scientific">Galerina marginata (strain CBS 339.88)</name>
    <dbReference type="NCBI Taxonomy" id="685588"/>
    <lineage>
        <taxon>Eukaryota</taxon>
        <taxon>Fungi</taxon>
        <taxon>Dikarya</taxon>
        <taxon>Basidiomycota</taxon>
        <taxon>Agaricomycotina</taxon>
        <taxon>Agaricomycetes</taxon>
        <taxon>Agaricomycetidae</taxon>
        <taxon>Agaricales</taxon>
        <taxon>Agaricineae</taxon>
        <taxon>Strophariaceae</taxon>
        <taxon>Galerina</taxon>
    </lineage>
</organism>
<sequence>MPQQTRANPHSSNENQVKTIGGEGTSWSTGMATVQPMRPERAMSVLQKLLPFR</sequence>
<evidence type="ECO:0000313" key="3">
    <source>
        <dbReference type="Proteomes" id="UP000027222"/>
    </source>
</evidence>
<name>A0A067TQ89_GALM3</name>
<feature type="region of interest" description="Disordered" evidence="1">
    <location>
        <begin position="1"/>
        <end position="39"/>
    </location>
</feature>
<feature type="compositionally biased region" description="Polar residues" evidence="1">
    <location>
        <begin position="1"/>
        <end position="18"/>
    </location>
</feature>
<evidence type="ECO:0000313" key="2">
    <source>
        <dbReference type="EMBL" id="KDR82074.1"/>
    </source>
</evidence>
<gene>
    <name evidence="2" type="ORF">GALMADRAFT_240550</name>
</gene>
<dbReference type="AlphaFoldDB" id="A0A067TQ89"/>
<reference evidence="3" key="1">
    <citation type="journal article" date="2014" name="Proc. Natl. Acad. Sci. U.S.A.">
        <title>Extensive sampling of basidiomycete genomes demonstrates inadequacy of the white-rot/brown-rot paradigm for wood decay fungi.</title>
        <authorList>
            <person name="Riley R."/>
            <person name="Salamov A.A."/>
            <person name="Brown D.W."/>
            <person name="Nagy L.G."/>
            <person name="Floudas D."/>
            <person name="Held B.W."/>
            <person name="Levasseur A."/>
            <person name="Lombard V."/>
            <person name="Morin E."/>
            <person name="Otillar R."/>
            <person name="Lindquist E.A."/>
            <person name="Sun H."/>
            <person name="LaButti K.M."/>
            <person name="Schmutz J."/>
            <person name="Jabbour D."/>
            <person name="Luo H."/>
            <person name="Baker S.E."/>
            <person name="Pisabarro A.G."/>
            <person name="Walton J.D."/>
            <person name="Blanchette R.A."/>
            <person name="Henrissat B."/>
            <person name="Martin F."/>
            <person name="Cullen D."/>
            <person name="Hibbett D.S."/>
            <person name="Grigoriev I.V."/>
        </authorList>
    </citation>
    <scope>NUCLEOTIDE SEQUENCE [LARGE SCALE GENOMIC DNA]</scope>
    <source>
        <strain evidence="3">CBS 339.88</strain>
    </source>
</reference>
<dbReference type="EMBL" id="KL142370">
    <property type="protein sequence ID" value="KDR82074.1"/>
    <property type="molecule type" value="Genomic_DNA"/>
</dbReference>
<proteinExistence type="predicted"/>
<evidence type="ECO:0000256" key="1">
    <source>
        <dbReference type="SAM" id="MobiDB-lite"/>
    </source>
</evidence>
<dbReference type="HOGENOM" id="CLU_3068816_0_0_1"/>
<keyword evidence="3" id="KW-1185">Reference proteome</keyword>
<protein>
    <submittedName>
        <fullName evidence="2">Uncharacterized protein</fullName>
    </submittedName>
</protein>
<accession>A0A067TQ89</accession>